<evidence type="ECO:0000313" key="7">
    <source>
        <dbReference type="EMBL" id="PWE23141.1"/>
    </source>
</evidence>
<protein>
    <recommendedName>
        <fullName evidence="3">Calmodulin-lysine N-methyltransferase</fullName>
        <ecNumber evidence="2">2.1.1.60</ecNumber>
    </recommendedName>
</protein>
<dbReference type="Proteomes" id="UP000245014">
    <property type="component" value="Unassembled WGS sequence"/>
</dbReference>
<name>A0A2U2C277_9BACT</name>
<proteinExistence type="predicted"/>
<dbReference type="PANTHER" id="PTHR13539:SF3">
    <property type="entry name" value="CALMODULIN-LYSINE N-METHYLTRANSFERASE"/>
    <property type="match status" value="1"/>
</dbReference>
<dbReference type="CDD" id="cd02440">
    <property type="entry name" value="AdoMet_MTases"/>
    <property type="match status" value="1"/>
</dbReference>
<keyword evidence="4" id="KW-0963">Cytoplasm</keyword>
<evidence type="ECO:0000256" key="5">
    <source>
        <dbReference type="ARBA" id="ARBA00022603"/>
    </source>
</evidence>
<accession>A0A2U2C277</accession>
<sequence length="225" mass="26324">MRKIRFKYQTIEFGKNDIHLKTLRDRQEFNDDDKVAEKLGISNATWSLFGVVWPSSEVLANFIYNYDFKDKRILEVGCGIGLSSLILNRLNADITATDYHPEVEKYLLENTKLNQDKKIPFVRVDWDDEYNDKLGKFDLIIGSDLLYERDHAELLSIFLNSHAKLNCKIILVNPNRGHQAKFTNKMAEYGFSCTSHEVQNTEYLDEPYKGKIFKYSRNYKGEQCQ</sequence>
<evidence type="ECO:0000256" key="1">
    <source>
        <dbReference type="ARBA" id="ARBA00004496"/>
    </source>
</evidence>
<evidence type="ECO:0000256" key="4">
    <source>
        <dbReference type="ARBA" id="ARBA00022490"/>
    </source>
</evidence>
<keyword evidence="7" id="KW-0418">Kinase</keyword>
<evidence type="ECO:0000256" key="2">
    <source>
        <dbReference type="ARBA" id="ARBA00011914"/>
    </source>
</evidence>
<keyword evidence="6" id="KW-0808">Transferase</keyword>
<keyword evidence="5" id="KW-0489">Methyltransferase</keyword>
<comment type="caution">
    <text evidence="7">The sequence shown here is derived from an EMBL/GenBank/DDBJ whole genome shotgun (WGS) entry which is preliminary data.</text>
</comment>
<dbReference type="GO" id="GO:0032259">
    <property type="term" value="P:methylation"/>
    <property type="evidence" value="ECO:0007669"/>
    <property type="project" value="UniProtKB-KW"/>
</dbReference>
<evidence type="ECO:0000313" key="8">
    <source>
        <dbReference type="Proteomes" id="UP000245014"/>
    </source>
</evidence>
<dbReference type="RefSeq" id="WP_109065257.1">
    <property type="nucleotide sequence ID" value="NZ_JAUQUC010000007.1"/>
</dbReference>
<dbReference type="InterPro" id="IPR025800">
    <property type="entry name" value="CaM-Lys-N-MeTrfase"/>
</dbReference>
<dbReference type="GO" id="GO:0005737">
    <property type="term" value="C:cytoplasm"/>
    <property type="evidence" value="ECO:0007669"/>
    <property type="project" value="UniProtKB-SubCell"/>
</dbReference>
<dbReference type="GO" id="GO:0018025">
    <property type="term" value="F:calmodulin-lysine N-methyltransferase activity"/>
    <property type="evidence" value="ECO:0007669"/>
    <property type="project" value="UniProtKB-EC"/>
</dbReference>
<dbReference type="EMBL" id="QEYI01000001">
    <property type="protein sequence ID" value="PWE23141.1"/>
    <property type="molecule type" value="Genomic_DNA"/>
</dbReference>
<evidence type="ECO:0000256" key="3">
    <source>
        <dbReference type="ARBA" id="ARBA00020594"/>
    </source>
</evidence>
<comment type="subcellular location">
    <subcellularLocation>
        <location evidence="1">Cytoplasm</location>
    </subcellularLocation>
</comment>
<dbReference type="InterPro" id="IPR019410">
    <property type="entry name" value="Methyltransf_16"/>
</dbReference>
<gene>
    <name evidence="7" type="ORF">DF188_00215</name>
</gene>
<dbReference type="PANTHER" id="PTHR13539">
    <property type="entry name" value="CALMODULIN-LYSINE N-METHYLTRANSFERASE"/>
    <property type="match status" value="1"/>
</dbReference>
<dbReference type="STRING" id="28200.GCA_001572935_01511"/>
<evidence type="ECO:0000256" key="6">
    <source>
        <dbReference type="ARBA" id="ARBA00022679"/>
    </source>
</evidence>
<dbReference type="GO" id="GO:0016301">
    <property type="term" value="F:kinase activity"/>
    <property type="evidence" value="ECO:0007669"/>
    <property type="project" value="UniProtKB-KW"/>
</dbReference>
<reference evidence="7 8" key="1">
    <citation type="submission" date="2018-05" db="EMBL/GenBank/DDBJ databases">
        <title>Antimicrobial susceptibility testing and genomic analysis of Arcobacter skirrowii strains and one Arcobacter butzleri isolated from German poultry farms.</title>
        <authorList>
            <person name="Haenel I."/>
            <person name="Hotzel H."/>
            <person name="Tomaso H."/>
            <person name="Busch A."/>
        </authorList>
    </citation>
    <scope>NUCLEOTIDE SEQUENCE [LARGE SCALE GENOMIC DNA]</scope>
    <source>
        <strain evidence="8">v</strain>
    </source>
</reference>
<dbReference type="InterPro" id="IPR029063">
    <property type="entry name" value="SAM-dependent_MTases_sf"/>
</dbReference>
<dbReference type="AlphaFoldDB" id="A0A2U2C277"/>
<organism evidence="7 8">
    <name type="scientific">Aliarcobacter skirrowii</name>
    <dbReference type="NCBI Taxonomy" id="28200"/>
    <lineage>
        <taxon>Bacteria</taxon>
        <taxon>Pseudomonadati</taxon>
        <taxon>Campylobacterota</taxon>
        <taxon>Epsilonproteobacteria</taxon>
        <taxon>Campylobacterales</taxon>
        <taxon>Arcobacteraceae</taxon>
        <taxon>Aliarcobacter</taxon>
    </lineage>
</organism>
<dbReference type="Pfam" id="PF10294">
    <property type="entry name" value="Methyltransf_16"/>
    <property type="match status" value="1"/>
</dbReference>
<dbReference type="EC" id="2.1.1.60" evidence="2"/>
<dbReference type="Gene3D" id="3.40.50.150">
    <property type="entry name" value="Vaccinia Virus protein VP39"/>
    <property type="match status" value="1"/>
</dbReference>
<dbReference type="SUPFAM" id="SSF53335">
    <property type="entry name" value="S-adenosyl-L-methionine-dependent methyltransferases"/>
    <property type="match status" value="1"/>
</dbReference>